<proteinExistence type="inferred from homology"/>
<evidence type="ECO:0000256" key="7">
    <source>
        <dbReference type="SAM" id="Coils"/>
    </source>
</evidence>
<evidence type="ECO:0000313" key="12">
    <source>
        <dbReference type="Proteomes" id="UP000579281"/>
    </source>
</evidence>
<evidence type="ECO:0000256" key="5">
    <source>
        <dbReference type="ARBA" id="ARBA00022989"/>
    </source>
</evidence>
<keyword evidence="12" id="KW-1185">Reference proteome</keyword>
<sequence length="318" mass="35761">MEEISVRELIEIMLKRKKMILVIPLIFVLISGILSFFVLSPTYEAVTTLAVSSIVPITNTNTPTTNVVMPGGEQVVDINEMMKYLDKSAERDISAMLNSLLKYNQMSIEAFVTQTENAQIMQKVIDELNLAEQGYGIRNLRDKIAVENTKGTNLVEIKVEDEDPKVAAKISNAISKHLIQFITEENSKQTKKLKKYIDELIALEEKKIDDLSHQIASLDLNASNYKSTKSRLDARLLVLNNTYQALIQKSEQLDLIDKADFGDSSITITAPAYEPRKPVSPNKILNIAIAFVLGLMISVFIAFFQEYWENSAPVKTEK</sequence>
<evidence type="ECO:0000256" key="1">
    <source>
        <dbReference type="ARBA" id="ARBA00004651"/>
    </source>
</evidence>
<feature type="transmembrane region" description="Helical" evidence="8">
    <location>
        <begin position="284"/>
        <end position="304"/>
    </location>
</feature>
<dbReference type="Proteomes" id="UP000579281">
    <property type="component" value="Unassembled WGS sequence"/>
</dbReference>
<feature type="domain" description="Tyrosine-protein kinase G-rich" evidence="10">
    <location>
        <begin position="238"/>
        <end position="306"/>
    </location>
</feature>
<dbReference type="Pfam" id="PF13807">
    <property type="entry name" value="GNVR"/>
    <property type="match status" value="1"/>
</dbReference>
<gene>
    <name evidence="11" type="ORF">HNQ80_002464</name>
</gene>
<comment type="similarity">
    <text evidence="2">Belongs to the CpsC/CapA family.</text>
</comment>
<dbReference type="PANTHER" id="PTHR32309:SF13">
    <property type="entry name" value="FERRIC ENTEROBACTIN TRANSPORT PROTEIN FEPE"/>
    <property type="match status" value="1"/>
</dbReference>
<keyword evidence="6 8" id="KW-0472">Membrane</keyword>
<reference evidence="11 12" key="1">
    <citation type="submission" date="2020-08" db="EMBL/GenBank/DDBJ databases">
        <title>Genomic Encyclopedia of Type Strains, Phase IV (KMG-IV): sequencing the most valuable type-strain genomes for metagenomic binning, comparative biology and taxonomic classification.</title>
        <authorList>
            <person name="Goeker M."/>
        </authorList>
    </citation>
    <scope>NUCLEOTIDE SEQUENCE [LARGE SCALE GENOMIC DNA]</scope>
    <source>
        <strain evidence="11 12">DSM 103526</strain>
    </source>
</reference>
<accession>A0A841KRI9</accession>
<organism evidence="11 12">
    <name type="scientific">Anaerosolibacter carboniphilus</name>
    <dbReference type="NCBI Taxonomy" id="1417629"/>
    <lineage>
        <taxon>Bacteria</taxon>
        <taxon>Bacillati</taxon>
        <taxon>Bacillota</taxon>
        <taxon>Clostridia</taxon>
        <taxon>Peptostreptococcales</taxon>
        <taxon>Thermotaleaceae</taxon>
        <taxon>Anaerosolibacter</taxon>
    </lineage>
</organism>
<evidence type="ECO:0000256" key="6">
    <source>
        <dbReference type="ARBA" id="ARBA00023136"/>
    </source>
</evidence>
<keyword evidence="7" id="KW-0175">Coiled coil</keyword>
<name>A0A841KRI9_9FIRM</name>
<feature type="coiled-coil region" evidence="7">
    <location>
        <begin position="179"/>
        <end position="221"/>
    </location>
</feature>
<dbReference type="InterPro" id="IPR003856">
    <property type="entry name" value="LPS_length_determ_N"/>
</dbReference>
<dbReference type="AlphaFoldDB" id="A0A841KRI9"/>
<evidence type="ECO:0000256" key="4">
    <source>
        <dbReference type="ARBA" id="ARBA00022692"/>
    </source>
</evidence>
<keyword evidence="5 8" id="KW-1133">Transmembrane helix</keyword>
<evidence type="ECO:0000259" key="9">
    <source>
        <dbReference type="Pfam" id="PF02706"/>
    </source>
</evidence>
<dbReference type="Pfam" id="PF02706">
    <property type="entry name" value="Wzz"/>
    <property type="match status" value="1"/>
</dbReference>
<dbReference type="GO" id="GO:0004713">
    <property type="term" value="F:protein tyrosine kinase activity"/>
    <property type="evidence" value="ECO:0007669"/>
    <property type="project" value="TreeGrafter"/>
</dbReference>
<dbReference type="InterPro" id="IPR050445">
    <property type="entry name" value="Bact_polysacc_biosynth/exp"/>
</dbReference>
<keyword evidence="4 8" id="KW-0812">Transmembrane</keyword>
<dbReference type="PANTHER" id="PTHR32309">
    <property type="entry name" value="TYROSINE-PROTEIN KINASE"/>
    <property type="match status" value="1"/>
</dbReference>
<keyword evidence="3" id="KW-1003">Cell membrane</keyword>
<evidence type="ECO:0000256" key="8">
    <source>
        <dbReference type="SAM" id="Phobius"/>
    </source>
</evidence>
<evidence type="ECO:0000256" key="3">
    <source>
        <dbReference type="ARBA" id="ARBA00022475"/>
    </source>
</evidence>
<comment type="subcellular location">
    <subcellularLocation>
        <location evidence="1">Cell membrane</location>
        <topology evidence="1">Multi-pass membrane protein</topology>
    </subcellularLocation>
</comment>
<evidence type="ECO:0000259" key="10">
    <source>
        <dbReference type="Pfam" id="PF13807"/>
    </source>
</evidence>
<dbReference type="InterPro" id="IPR032807">
    <property type="entry name" value="GNVR"/>
</dbReference>
<dbReference type="RefSeq" id="WP_184310902.1">
    <property type="nucleotide sequence ID" value="NZ_JACHEN010000014.1"/>
</dbReference>
<feature type="transmembrane region" description="Helical" evidence="8">
    <location>
        <begin position="20"/>
        <end position="39"/>
    </location>
</feature>
<protein>
    <submittedName>
        <fullName evidence="11">Capsular polysaccharide biosynthesis protein</fullName>
    </submittedName>
</protein>
<feature type="domain" description="Polysaccharide chain length determinant N-terminal" evidence="9">
    <location>
        <begin position="2"/>
        <end position="83"/>
    </location>
</feature>
<dbReference type="EMBL" id="JACHEN010000014">
    <property type="protein sequence ID" value="MBB6216364.1"/>
    <property type="molecule type" value="Genomic_DNA"/>
</dbReference>
<comment type="caution">
    <text evidence="11">The sequence shown here is derived from an EMBL/GenBank/DDBJ whole genome shotgun (WGS) entry which is preliminary data.</text>
</comment>
<evidence type="ECO:0000313" key="11">
    <source>
        <dbReference type="EMBL" id="MBB6216364.1"/>
    </source>
</evidence>
<dbReference type="GO" id="GO:0005886">
    <property type="term" value="C:plasma membrane"/>
    <property type="evidence" value="ECO:0007669"/>
    <property type="project" value="UniProtKB-SubCell"/>
</dbReference>
<evidence type="ECO:0000256" key="2">
    <source>
        <dbReference type="ARBA" id="ARBA00006683"/>
    </source>
</evidence>